<dbReference type="AlphaFoldDB" id="A0A4D8QPW4"/>
<dbReference type="PANTHER" id="PTHR33362">
    <property type="entry name" value="SIALIC ACID TRAP TRANSPORTER PERMEASE PROTEIN SIAT-RELATED"/>
    <property type="match status" value="1"/>
</dbReference>
<comment type="function">
    <text evidence="7">Part of the tripartite ATP-independent periplasmic (TRAP) transport system.</text>
</comment>
<feature type="transmembrane region" description="Helical" evidence="7">
    <location>
        <begin position="175"/>
        <end position="203"/>
    </location>
</feature>
<dbReference type="PANTHER" id="PTHR33362:SF5">
    <property type="entry name" value="C4-DICARBOXYLATE TRAP TRANSPORTER LARGE PERMEASE PROTEIN DCTM"/>
    <property type="match status" value="1"/>
</dbReference>
<feature type="transmembrane region" description="Helical" evidence="7">
    <location>
        <begin position="12"/>
        <end position="39"/>
    </location>
</feature>
<evidence type="ECO:0000256" key="6">
    <source>
        <dbReference type="ARBA" id="ARBA00023136"/>
    </source>
</evidence>
<feature type="transmembrane region" description="Helical" evidence="7">
    <location>
        <begin position="59"/>
        <end position="78"/>
    </location>
</feature>
<keyword evidence="3 7" id="KW-0997">Cell inner membrane</keyword>
<feature type="transmembrane region" description="Helical" evidence="7">
    <location>
        <begin position="286"/>
        <end position="305"/>
    </location>
</feature>
<dbReference type="InterPro" id="IPR004681">
    <property type="entry name" value="TRAP_DctM"/>
</dbReference>
<evidence type="ECO:0000256" key="3">
    <source>
        <dbReference type="ARBA" id="ARBA00022519"/>
    </source>
</evidence>
<keyword evidence="12" id="KW-1185">Reference proteome</keyword>
<feature type="transmembrane region" description="Helical" evidence="7">
    <location>
        <begin position="343"/>
        <end position="362"/>
    </location>
</feature>
<dbReference type="Proteomes" id="UP001277471">
    <property type="component" value="Unassembled WGS sequence"/>
</dbReference>
<dbReference type="EMBL" id="JAWXYC010000001">
    <property type="protein sequence ID" value="MDX5950155.1"/>
    <property type="molecule type" value="Genomic_DNA"/>
</dbReference>
<dbReference type="RefSeq" id="WP_035679913.1">
    <property type="nucleotide sequence ID" value="NZ_CP032342.1"/>
</dbReference>
<accession>A0A4D8QPW4</accession>
<evidence type="ECO:0000256" key="2">
    <source>
        <dbReference type="ARBA" id="ARBA00022475"/>
    </source>
</evidence>
<geneLocation type="plasmid" evidence="10 11">
    <name>p3</name>
</geneLocation>
<evidence type="ECO:0000313" key="10">
    <source>
        <dbReference type="EMBL" id="QCO12467.1"/>
    </source>
</evidence>
<feature type="transmembrane region" description="Helical" evidence="7">
    <location>
        <begin position="311"/>
        <end position="336"/>
    </location>
</feature>
<keyword evidence="6 7" id="KW-0472">Membrane</keyword>
<dbReference type="InterPro" id="IPR010656">
    <property type="entry name" value="DctM"/>
</dbReference>
<comment type="subunit">
    <text evidence="7">The complex comprises the extracytoplasmic solute receptor protein and the two transmembrane proteins.</text>
</comment>
<dbReference type="GO" id="GO:0005886">
    <property type="term" value="C:plasma membrane"/>
    <property type="evidence" value="ECO:0007669"/>
    <property type="project" value="UniProtKB-SubCell"/>
</dbReference>
<gene>
    <name evidence="10" type="ORF">D3868_25760</name>
    <name evidence="9" type="ORF">SIM66_02870</name>
</gene>
<dbReference type="Proteomes" id="UP000298774">
    <property type="component" value="Plasmid p3"/>
</dbReference>
<evidence type="ECO:0000256" key="4">
    <source>
        <dbReference type="ARBA" id="ARBA00022692"/>
    </source>
</evidence>
<proteinExistence type="inferred from homology"/>
<comment type="similarity">
    <text evidence="7">Belongs to the TRAP transporter large permease family.</text>
</comment>
<evidence type="ECO:0000313" key="12">
    <source>
        <dbReference type="Proteomes" id="UP001277471"/>
    </source>
</evidence>
<sequence>MEQLGSAGGVALFMLLILGGGVWLFPAFLLVGVVGLFLFNGMDLTRIGPILSQVLWRSAASFELSAIPLFIFMGEIIFNTNIAQKMFRGISPYVDRVPGRLLHSNVGGCTIFAALCGSSVATTATIGRITINELSSRGYDRSMMLGSLAGAGSFGLMIPPSINLIIYGVLAEQPIAQLFAAGVLPGLLLASLYSAYIAIRCWMDPSMAPKGATTFTWWDRLRGIWDLGPVALLIGSVAGSIYSGIATPSESAVIGLLATVILAGVTGQLSIKMLKRALLATVKTSCMILTLMAGAGFLAVAMGYLHVPQEVAAGIGSLNLSPMWLLVLLTLFYIVLGCFLDGISLMVTTLAIVLPLVVNAGFDPIWFGIYLIIVTELALITPPVGLNLFVLQGLTKLDIRVLAVAAMPFFFLILLAGVILTVFPQIALWLPDVLFDK</sequence>
<feature type="transmembrane region" description="Helical" evidence="7">
    <location>
        <begin position="251"/>
        <end position="274"/>
    </location>
</feature>
<keyword evidence="4 7" id="KW-0812">Transmembrane</keyword>
<keyword evidence="5 7" id="KW-1133">Transmembrane helix</keyword>
<dbReference type="Pfam" id="PF06808">
    <property type="entry name" value="DctM"/>
    <property type="match status" value="1"/>
</dbReference>
<feature type="transmembrane region" description="Helical" evidence="7">
    <location>
        <begin position="402"/>
        <end position="430"/>
    </location>
</feature>
<reference evidence="10 11" key="1">
    <citation type="submission" date="2018-09" db="EMBL/GenBank/DDBJ databases">
        <title>Whole genome based analysis of evolution and adaptive divergence in Indian and Brazilian strains of Azospirillum brasilense.</title>
        <authorList>
            <person name="Singh C."/>
            <person name="Tripathi A.K."/>
        </authorList>
    </citation>
    <scope>NUCLEOTIDE SEQUENCE [LARGE SCALE GENOMIC DNA]</scope>
    <source>
        <strain evidence="10 11">MTCC4038</strain>
        <plasmid evidence="10 11">p3</plasmid>
    </source>
</reference>
<keyword evidence="7" id="KW-0813">Transport</keyword>
<dbReference type="NCBIfam" id="TIGR00786">
    <property type="entry name" value="dctM"/>
    <property type="match status" value="1"/>
</dbReference>
<evidence type="ECO:0000256" key="5">
    <source>
        <dbReference type="ARBA" id="ARBA00022989"/>
    </source>
</evidence>
<dbReference type="PIRSF" id="PIRSF006066">
    <property type="entry name" value="HI0050"/>
    <property type="match status" value="1"/>
</dbReference>
<reference evidence="9 12" key="2">
    <citation type="submission" date="2023-11" db="EMBL/GenBank/DDBJ databases">
        <title>MicrobeMod: A computational toolkit for identifying prokaryotic methylation and restriction-modification with nanopore sequencing.</title>
        <authorList>
            <person name="Crits-Christoph A."/>
            <person name="Kang S.C."/>
            <person name="Lee H."/>
            <person name="Ostrov N."/>
        </authorList>
    </citation>
    <scope>NUCLEOTIDE SEQUENCE [LARGE SCALE GENOMIC DNA]</scope>
    <source>
        <strain evidence="9 12">ATCC 29145</strain>
    </source>
</reference>
<evidence type="ECO:0000313" key="9">
    <source>
        <dbReference type="EMBL" id="MDX5950155.1"/>
    </source>
</evidence>
<name>A0A4D8QPW4_AZOBR</name>
<dbReference type="EMBL" id="CP032342">
    <property type="protein sequence ID" value="QCO12467.1"/>
    <property type="molecule type" value="Genomic_DNA"/>
</dbReference>
<feature type="transmembrane region" description="Helical" evidence="7">
    <location>
        <begin position="145"/>
        <end position="169"/>
    </location>
</feature>
<feature type="transmembrane region" description="Helical" evidence="7">
    <location>
        <begin position="224"/>
        <end position="245"/>
    </location>
</feature>
<keyword evidence="10" id="KW-0614">Plasmid</keyword>
<dbReference type="GO" id="GO:0022857">
    <property type="term" value="F:transmembrane transporter activity"/>
    <property type="evidence" value="ECO:0007669"/>
    <property type="project" value="UniProtKB-UniRule"/>
</dbReference>
<comment type="subcellular location">
    <subcellularLocation>
        <location evidence="1 7">Cell inner membrane</location>
        <topology evidence="1 7">Multi-pass membrane protein</topology>
    </subcellularLocation>
</comment>
<evidence type="ECO:0000259" key="8">
    <source>
        <dbReference type="Pfam" id="PF06808"/>
    </source>
</evidence>
<feature type="domain" description="TRAP C4-dicarboxylate transport system permease DctM subunit" evidence="8">
    <location>
        <begin position="14"/>
        <end position="426"/>
    </location>
</feature>
<evidence type="ECO:0000256" key="1">
    <source>
        <dbReference type="ARBA" id="ARBA00004429"/>
    </source>
</evidence>
<protein>
    <recommendedName>
        <fullName evidence="7">TRAP transporter large permease protein</fullName>
    </recommendedName>
</protein>
<dbReference type="GeneID" id="56447437"/>
<keyword evidence="2" id="KW-1003">Cell membrane</keyword>
<evidence type="ECO:0000256" key="7">
    <source>
        <dbReference type="RuleBase" id="RU369079"/>
    </source>
</evidence>
<organism evidence="10 11">
    <name type="scientific">Azospirillum brasilense</name>
    <dbReference type="NCBI Taxonomy" id="192"/>
    <lineage>
        <taxon>Bacteria</taxon>
        <taxon>Pseudomonadati</taxon>
        <taxon>Pseudomonadota</taxon>
        <taxon>Alphaproteobacteria</taxon>
        <taxon>Rhodospirillales</taxon>
        <taxon>Azospirillaceae</taxon>
        <taxon>Azospirillum</taxon>
    </lineage>
</organism>
<evidence type="ECO:0000313" key="11">
    <source>
        <dbReference type="Proteomes" id="UP000298774"/>
    </source>
</evidence>
<feature type="transmembrane region" description="Helical" evidence="7">
    <location>
        <begin position="368"/>
        <end position="390"/>
    </location>
</feature>